<keyword evidence="1" id="KW-1133">Transmembrane helix</keyword>
<evidence type="ECO:0000313" key="2">
    <source>
        <dbReference type="EMBL" id="PLN79554.1"/>
    </source>
</evidence>
<sequence length="54" mass="6300">MIMMMMTMMGGLFVFIWLGWFKVYIVLFALYVVAGLYIWCENGAMCGCLSEHNY</sequence>
<keyword evidence="1" id="KW-0472">Membrane</keyword>
<evidence type="ECO:0000313" key="3">
    <source>
        <dbReference type="Proteomes" id="UP000235023"/>
    </source>
</evidence>
<reference evidence="3" key="1">
    <citation type="submission" date="2017-12" db="EMBL/GenBank/DDBJ databases">
        <authorList>
            <consortium name="DOE Joint Genome Institute"/>
            <person name="Mondo S.J."/>
            <person name="Kjaerbolling I."/>
            <person name="Vesth T.C."/>
            <person name="Frisvad J.C."/>
            <person name="Nybo J.L."/>
            <person name="Theobald S."/>
            <person name="Kuo A."/>
            <person name="Bowyer P."/>
            <person name="Matsuda Y."/>
            <person name="Lyhne E.K."/>
            <person name="Kogle M.E."/>
            <person name="Clum A."/>
            <person name="Lipzen A."/>
            <person name="Salamov A."/>
            <person name="Ngan C.Y."/>
            <person name="Daum C."/>
            <person name="Chiniquy J."/>
            <person name="Barry K."/>
            <person name="LaButti K."/>
            <person name="Haridas S."/>
            <person name="Simmons B.A."/>
            <person name="Magnuson J.K."/>
            <person name="Mortensen U.H."/>
            <person name="Larsen T.O."/>
            <person name="Grigoriev I.V."/>
            <person name="Baker S.E."/>
            <person name="Andersen M.R."/>
            <person name="Nordberg H.P."/>
            <person name="Cantor M.N."/>
            <person name="Hua S.X."/>
        </authorList>
    </citation>
    <scope>NUCLEOTIDE SEQUENCE [LARGE SCALE GENOMIC DNA]</scope>
    <source>
        <strain evidence="3">IBT 19404</strain>
    </source>
</reference>
<protein>
    <submittedName>
        <fullName evidence="2">Uncharacterized protein</fullName>
    </submittedName>
</protein>
<dbReference type="AlphaFoldDB" id="A0A2J5HQV8"/>
<dbReference type="EMBL" id="KZ559559">
    <property type="protein sequence ID" value="PLN79554.1"/>
    <property type="molecule type" value="Genomic_DNA"/>
</dbReference>
<dbReference type="Proteomes" id="UP000235023">
    <property type="component" value="Unassembled WGS sequence"/>
</dbReference>
<name>A0A2J5HQV8_9EURO</name>
<evidence type="ECO:0000256" key="1">
    <source>
        <dbReference type="SAM" id="Phobius"/>
    </source>
</evidence>
<feature type="transmembrane region" description="Helical" evidence="1">
    <location>
        <begin position="12"/>
        <end position="39"/>
    </location>
</feature>
<proteinExistence type="predicted"/>
<keyword evidence="3" id="KW-1185">Reference proteome</keyword>
<keyword evidence="1" id="KW-0812">Transmembrane</keyword>
<organism evidence="2 3">
    <name type="scientific">Aspergillus taichungensis</name>
    <dbReference type="NCBI Taxonomy" id="482145"/>
    <lineage>
        <taxon>Eukaryota</taxon>
        <taxon>Fungi</taxon>
        <taxon>Dikarya</taxon>
        <taxon>Ascomycota</taxon>
        <taxon>Pezizomycotina</taxon>
        <taxon>Eurotiomycetes</taxon>
        <taxon>Eurotiomycetidae</taxon>
        <taxon>Eurotiales</taxon>
        <taxon>Aspergillaceae</taxon>
        <taxon>Aspergillus</taxon>
        <taxon>Aspergillus subgen. Circumdati</taxon>
    </lineage>
</organism>
<gene>
    <name evidence="2" type="ORF">BDW42DRAFT_172770</name>
</gene>
<accession>A0A2J5HQV8</accession>
<dbReference type="OrthoDB" id="5600085at2759"/>